<dbReference type="PROSITE" id="PS50005">
    <property type="entry name" value="TPR"/>
    <property type="match status" value="2"/>
</dbReference>
<keyword evidence="1" id="KW-0677">Repeat</keyword>
<dbReference type="EMBL" id="HBGY01015848">
    <property type="protein sequence ID" value="CAD9581001.1"/>
    <property type="molecule type" value="Transcribed_RNA"/>
</dbReference>
<dbReference type="InterPro" id="IPR011990">
    <property type="entry name" value="TPR-like_helical_dom_sf"/>
</dbReference>
<accession>A0A6U2P355</accession>
<gene>
    <name evidence="4" type="ORF">LDAN0321_LOCUS10260</name>
    <name evidence="5" type="ORF">LDAN0321_LOCUS10268</name>
</gene>
<evidence type="ECO:0000256" key="2">
    <source>
        <dbReference type="ARBA" id="ARBA00022803"/>
    </source>
</evidence>
<evidence type="ECO:0000313" key="4">
    <source>
        <dbReference type="EMBL" id="CAD9580968.1"/>
    </source>
</evidence>
<dbReference type="Gene3D" id="1.25.40.10">
    <property type="entry name" value="Tetratricopeptide repeat domain"/>
    <property type="match status" value="2"/>
</dbReference>
<name>A0A6U2P355_9STRA</name>
<proteinExistence type="predicted"/>
<feature type="repeat" description="TPR" evidence="3">
    <location>
        <begin position="9"/>
        <end position="42"/>
    </location>
</feature>
<evidence type="ECO:0000256" key="3">
    <source>
        <dbReference type="PROSITE-ProRule" id="PRU00339"/>
    </source>
</evidence>
<sequence length="307" mass="34433">MGEKNLHVANTFFNIGLAHQCKGEFALAARAYDRAIDIREKLLGRSDGGIASVMNSKANACKSTGRSGHGEAMKYYLMSLMIRKSEAEQKPEETAIVLSNMGILCREVKDHDMAIECFEDALHHIKYNKGGQDHPCVGMALNGLGNVYLEKRDFTKARMYYEASLEAKKKTVGIRHKAAARTLINLGRLRRLDGEFSGALNAFTIALETWISAVAFEDIGTANLLVDIGKVHWFSKDYAKATYCFFETSKLLTLLDIAPSHKLWGEYMKYMAKCKHKLQKHGLQPIRCDSLDRFIPYRVASEALPMV</sequence>
<dbReference type="Pfam" id="PF13374">
    <property type="entry name" value="TPR_10"/>
    <property type="match status" value="1"/>
</dbReference>
<evidence type="ECO:0000256" key="1">
    <source>
        <dbReference type="ARBA" id="ARBA00022737"/>
    </source>
</evidence>
<organism evidence="5">
    <name type="scientific">Leptocylindrus danicus</name>
    <dbReference type="NCBI Taxonomy" id="163516"/>
    <lineage>
        <taxon>Eukaryota</taxon>
        <taxon>Sar</taxon>
        <taxon>Stramenopiles</taxon>
        <taxon>Ochrophyta</taxon>
        <taxon>Bacillariophyta</taxon>
        <taxon>Coscinodiscophyceae</taxon>
        <taxon>Chaetocerotophycidae</taxon>
        <taxon>Leptocylindrales</taxon>
        <taxon>Leptocylindraceae</taxon>
        <taxon>Leptocylindrus</taxon>
    </lineage>
</organism>
<dbReference type="EMBL" id="HBGY01015837">
    <property type="protein sequence ID" value="CAD9580968.1"/>
    <property type="molecule type" value="Transcribed_RNA"/>
</dbReference>
<dbReference type="SUPFAM" id="SSF48452">
    <property type="entry name" value="TPR-like"/>
    <property type="match status" value="2"/>
</dbReference>
<dbReference type="SMART" id="SM00028">
    <property type="entry name" value="TPR"/>
    <property type="match status" value="4"/>
</dbReference>
<dbReference type="PANTHER" id="PTHR45641">
    <property type="entry name" value="TETRATRICOPEPTIDE REPEAT PROTEIN (AFU_ORTHOLOGUE AFUA_6G03870)"/>
    <property type="match status" value="1"/>
</dbReference>
<protein>
    <submittedName>
        <fullName evidence="5">Uncharacterized protein</fullName>
    </submittedName>
</protein>
<keyword evidence="2 3" id="KW-0802">TPR repeat</keyword>
<dbReference type="PANTHER" id="PTHR45641:SF19">
    <property type="entry name" value="NEPHROCYSTIN-3"/>
    <property type="match status" value="1"/>
</dbReference>
<dbReference type="Pfam" id="PF13424">
    <property type="entry name" value="TPR_12"/>
    <property type="match status" value="1"/>
</dbReference>
<dbReference type="InterPro" id="IPR019734">
    <property type="entry name" value="TPR_rpt"/>
</dbReference>
<reference evidence="5" key="1">
    <citation type="submission" date="2021-01" db="EMBL/GenBank/DDBJ databases">
        <authorList>
            <person name="Corre E."/>
            <person name="Pelletier E."/>
            <person name="Niang G."/>
            <person name="Scheremetjew M."/>
            <person name="Finn R."/>
            <person name="Kale V."/>
            <person name="Holt S."/>
            <person name="Cochrane G."/>
            <person name="Meng A."/>
            <person name="Brown T."/>
            <person name="Cohen L."/>
        </authorList>
    </citation>
    <scope>NUCLEOTIDE SEQUENCE</scope>
    <source>
        <strain evidence="5">B650</strain>
    </source>
</reference>
<evidence type="ECO:0000313" key="5">
    <source>
        <dbReference type="EMBL" id="CAD9581001.1"/>
    </source>
</evidence>
<feature type="repeat" description="TPR" evidence="3">
    <location>
        <begin position="138"/>
        <end position="171"/>
    </location>
</feature>
<dbReference type="AlphaFoldDB" id="A0A6U2P355"/>